<name>A0A0F8YH41_9ZZZZ</name>
<dbReference type="EMBL" id="LAZR01053428">
    <property type="protein sequence ID" value="KKK80768.1"/>
    <property type="molecule type" value="Genomic_DNA"/>
</dbReference>
<dbReference type="AlphaFoldDB" id="A0A0F8YH41"/>
<protein>
    <submittedName>
        <fullName evidence="1">Uncharacterized protein</fullName>
    </submittedName>
</protein>
<accession>A0A0F8YH41</accession>
<evidence type="ECO:0000313" key="1">
    <source>
        <dbReference type="EMBL" id="KKK80768.1"/>
    </source>
</evidence>
<organism evidence="1">
    <name type="scientific">marine sediment metagenome</name>
    <dbReference type="NCBI Taxonomy" id="412755"/>
    <lineage>
        <taxon>unclassified sequences</taxon>
        <taxon>metagenomes</taxon>
        <taxon>ecological metagenomes</taxon>
    </lineage>
</organism>
<sequence>MEKILPESKMIEMYEMMLKIRFFEEKATLLFRSGIVGGADVPVPYSASLENASIPQVDEIKDAVRYVISYS</sequence>
<gene>
    <name evidence="1" type="ORF">LCGC14_2820190</name>
</gene>
<proteinExistence type="predicted"/>
<reference evidence="1" key="1">
    <citation type="journal article" date="2015" name="Nature">
        <title>Complex archaea that bridge the gap between prokaryotes and eukaryotes.</title>
        <authorList>
            <person name="Spang A."/>
            <person name="Saw J.H."/>
            <person name="Jorgensen S.L."/>
            <person name="Zaremba-Niedzwiedzka K."/>
            <person name="Martijn J."/>
            <person name="Lind A.E."/>
            <person name="van Eijk R."/>
            <person name="Schleper C."/>
            <person name="Guy L."/>
            <person name="Ettema T.J."/>
        </authorList>
    </citation>
    <scope>NUCLEOTIDE SEQUENCE</scope>
</reference>
<comment type="caution">
    <text evidence="1">The sequence shown here is derived from an EMBL/GenBank/DDBJ whole genome shotgun (WGS) entry which is preliminary data.</text>
</comment>